<comment type="caution">
    <text evidence="1">The sequence shown here is derived from an EMBL/GenBank/DDBJ whole genome shotgun (WGS) entry which is preliminary data.</text>
</comment>
<keyword evidence="2" id="KW-1185">Reference proteome</keyword>
<evidence type="ECO:0000313" key="1">
    <source>
        <dbReference type="EMBL" id="GBN16281.1"/>
    </source>
</evidence>
<dbReference type="EMBL" id="BGPR01119610">
    <property type="protein sequence ID" value="GBN16281.1"/>
    <property type="molecule type" value="Genomic_DNA"/>
</dbReference>
<dbReference type="Proteomes" id="UP000499080">
    <property type="component" value="Unassembled WGS sequence"/>
</dbReference>
<organism evidence="1 2">
    <name type="scientific">Araneus ventricosus</name>
    <name type="common">Orbweaver spider</name>
    <name type="synonym">Epeira ventricosa</name>
    <dbReference type="NCBI Taxonomy" id="182803"/>
    <lineage>
        <taxon>Eukaryota</taxon>
        <taxon>Metazoa</taxon>
        <taxon>Ecdysozoa</taxon>
        <taxon>Arthropoda</taxon>
        <taxon>Chelicerata</taxon>
        <taxon>Arachnida</taxon>
        <taxon>Araneae</taxon>
        <taxon>Araneomorphae</taxon>
        <taxon>Entelegynae</taxon>
        <taxon>Araneoidea</taxon>
        <taxon>Araneidae</taxon>
        <taxon>Araneus</taxon>
    </lineage>
</organism>
<proteinExistence type="predicted"/>
<accession>A0A4Y2LNB2</accession>
<gene>
    <name evidence="1" type="ORF">AVEN_256_1</name>
</gene>
<sequence>MIPLCGVLSLVHTGNIHFIAYFTPNIVIPVNKDTKTANFGKNLSKAEFYTINRPLPEERFYKSPSGDSPQFPSKVQNGNIYGTAIISLSNDRIKFFTV</sequence>
<evidence type="ECO:0000313" key="2">
    <source>
        <dbReference type="Proteomes" id="UP000499080"/>
    </source>
</evidence>
<name>A0A4Y2LNB2_ARAVE</name>
<reference evidence="1 2" key="1">
    <citation type="journal article" date="2019" name="Sci. Rep.">
        <title>Orb-weaving spider Araneus ventricosus genome elucidates the spidroin gene catalogue.</title>
        <authorList>
            <person name="Kono N."/>
            <person name="Nakamura H."/>
            <person name="Ohtoshi R."/>
            <person name="Moran D.A.P."/>
            <person name="Shinohara A."/>
            <person name="Yoshida Y."/>
            <person name="Fujiwara M."/>
            <person name="Mori M."/>
            <person name="Tomita M."/>
            <person name="Arakawa K."/>
        </authorList>
    </citation>
    <scope>NUCLEOTIDE SEQUENCE [LARGE SCALE GENOMIC DNA]</scope>
</reference>
<dbReference type="AlphaFoldDB" id="A0A4Y2LNB2"/>
<protein>
    <submittedName>
        <fullName evidence="1">Uncharacterized protein</fullName>
    </submittedName>
</protein>